<sequence>MKRLTMTAVAVMLIGIPLTSFSAIRCGDYTLKGGPDGGMRINGITPESQKIIFLKARGDYEHVKLQWRLVNPNTGRRSEMDYIVREGKATLNVEASRMNMGAPRVFSTYDCVIVK</sequence>
<proteinExistence type="predicted"/>
<protein>
    <recommendedName>
        <fullName evidence="2">Secreted protein</fullName>
    </recommendedName>
</protein>
<dbReference type="EMBL" id="SPSG01001562">
    <property type="protein sequence ID" value="TFV03494.1"/>
    <property type="molecule type" value="Genomic_DNA"/>
</dbReference>
<comment type="caution">
    <text evidence="1">The sequence shown here is derived from an EMBL/GenBank/DDBJ whole genome shotgun (WGS) entry which is preliminary data.</text>
</comment>
<organism evidence="1">
    <name type="scientific">Serratia marcescens</name>
    <dbReference type="NCBI Taxonomy" id="615"/>
    <lineage>
        <taxon>Bacteria</taxon>
        <taxon>Pseudomonadati</taxon>
        <taxon>Pseudomonadota</taxon>
        <taxon>Gammaproteobacteria</taxon>
        <taxon>Enterobacterales</taxon>
        <taxon>Yersiniaceae</taxon>
        <taxon>Serratia</taxon>
    </lineage>
</organism>
<dbReference type="AlphaFoldDB" id="A0A9X8YQ37"/>
<accession>A0A9X8YQ37</accession>
<evidence type="ECO:0000313" key="1">
    <source>
        <dbReference type="EMBL" id="TFV03494.1"/>
    </source>
</evidence>
<reference evidence="1" key="1">
    <citation type="submission" date="2019-03" db="EMBL/GenBank/DDBJ databases">
        <title>Serratia marcescens strain N2 draft genome.</title>
        <authorList>
            <person name="Yassin A."/>
            <person name="El-Kenawy N."/>
            <person name="Youssef N.H."/>
        </authorList>
    </citation>
    <scope>NUCLEOTIDE SEQUENCE [LARGE SCALE GENOMIC DNA]</scope>
    <source>
        <strain evidence="1">N2</strain>
    </source>
</reference>
<name>A0A9X8YQ37_SERMA</name>
<evidence type="ECO:0008006" key="2">
    <source>
        <dbReference type="Google" id="ProtNLM"/>
    </source>
</evidence>
<gene>
    <name evidence="1" type="ORF">E0L31_12455</name>
</gene>